<evidence type="ECO:0000256" key="9">
    <source>
        <dbReference type="ARBA" id="ARBA00023077"/>
    </source>
</evidence>
<keyword evidence="10 13" id="KW-0472">Membrane</keyword>
<keyword evidence="5" id="KW-0410">Iron transport</keyword>
<evidence type="ECO:0000256" key="13">
    <source>
        <dbReference type="PROSITE-ProRule" id="PRU01360"/>
    </source>
</evidence>
<evidence type="ECO:0000256" key="3">
    <source>
        <dbReference type="ARBA" id="ARBA00022448"/>
    </source>
</evidence>
<dbReference type="Pfam" id="PF07660">
    <property type="entry name" value="STN"/>
    <property type="match status" value="1"/>
</dbReference>
<feature type="domain" description="Secretin/TonB short N-terminal" evidence="15">
    <location>
        <begin position="61"/>
        <end position="112"/>
    </location>
</feature>
<evidence type="ECO:0000313" key="16">
    <source>
        <dbReference type="EMBL" id="NJP00357.1"/>
    </source>
</evidence>
<organism evidence="16 17">
    <name type="scientific">Pseudomonas quercus</name>
    <dbReference type="NCBI Taxonomy" id="2722792"/>
    <lineage>
        <taxon>Bacteria</taxon>
        <taxon>Pseudomonadati</taxon>
        <taxon>Pseudomonadota</taxon>
        <taxon>Gammaproteobacteria</taxon>
        <taxon>Pseudomonadales</taxon>
        <taxon>Pseudomonadaceae</taxon>
        <taxon>Pseudomonas</taxon>
    </lineage>
</organism>
<comment type="similarity">
    <text evidence="2">Belongs to the TonB-dependent receptor family. Hemoglobin/haptoglobin binding protein subfamily.</text>
</comment>
<dbReference type="InterPro" id="IPR037066">
    <property type="entry name" value="Plug_dom_sf"/>
</dbReference>
<comment type="caution">
    <text evidence="16">The sequence shown here is derived from an EMBL/GenBank/DDBJ whole genome shotgun (WGS) entry which is preliminary data.</text>
</comment>
<keyword evidence="7" id="KW-0732">Signal</keyword>
<dbReference type="CDD" id="cd01347">
    <property type="entry name" value="ligand_gated_channel"/>
    <property type="match status" value="1"/>
</dbReference>
<evidence type="ECO:0000259" key="15">
    <source>
        <dbReference type="SMART" id="SM00965"/>
    </source>
</evidence>
<protein>
    <submittedName>
        <fullName evidence="16">TonB-dependent hemoglobin/transferrin/lactoferrin family receptor</fullName>
    </submittedName>
</protein>
<keyword evidence="9 14" id="KW-0798">TonB box</keyword>
<keyword evidence="17" id="KW-1185">Reference proteome</keyword>
<evidence type="ECO:0000256" key="1">
    <source>
        <dbReference type="ARBA" id="ARBA00004571"/>
    </source>
</evidence>
<dbReference type="PANTHER" id="PTHR30069:SF29">
    <property type="entry name" value="HEMOGLOBIN AND HEMOGLOBIN-HAPTOGLOBIN-BINDING PROTEIN 1-RELATED"/>
    <property type="match status" value="1"/>
</dbReference>
<dbReference type="InterPro" id="IPR011662">
    <property type="entry name" value="Secretin/TonB_short_N"/>
</dbReference>
<keyword evidence="8" id="KW-0408">Iron</keyword>
<dbReference type="InterPro" id="IPR010949">
    <property type="entry name" value="TonB_Hb/transfer/lactofer_rcpt"/>
</dbReference>
<dbReference type="InterPro" id="IPR000531">
    <property type="entry name" value="Beta-barrel_TonB"/>
</dbReference>
<dbReference type="InterPro" id="IPR011276">
    <property type="entry name" value="TonB_haem/Hb_rcpt"/>
</dbReference>
<keyword evidence="11 16" id="KW-0675">Receptor</keyword>
<proteinExistence type="inferred from homology"/>
<evidence type="ECO:0000256" key="6">
    <source>
        <dbReference type="ARBA" id="ARBA00022692"/>
    </source>
</evidence>
<evidence type="ECO:0000256" key="2">
    <source>
        <dbReference type="ARBA" id="ARBA00008143"/>
    </source>
</evidence>
<evidence type="ECO:0000256" key="5">
    <source>
        <dbReference type="ARBA" id="ARBA00022496"/>
    </source>
</evidence>
<evidence type="ECO:0000256" key="10">
    <source>
        <dbReference type="ARBA" id="ARBA00023136"/>
    </source>
</evidence>
<keyword evidence="3 13" id="KW-0813">Transport</keyword>
<evidence type="ECO:0000256" key="7">
    <source>
        <dbReference type="ARBA" id="ARBA00022729"/>
    </source>
</evidence>
<evidence type="ECO:0000256" key="12">
    <source>
        <dbReference type="ARBA" id="ARBA00023237"/>
    </source>
</evidence>
<dbReference type="InterPro" id="IPR036942">
    <property type="entry name" value="Beta-barrel_TonB_sf"/>
</dbReference>
<evidence type="ECO:0000256" key="14">
    <source>
        <dbReference type="RuleBase" id="RU003357"/>
    </source>
</evidence>
<evidence type="ECO:0000256" key="4">
    <source>
        <dbReference type="ARBA" id="ARBA00022452"/>
    </source>
</evidence>
<dbReference type="SMART" id="SM00965">
    <property type="entry name" value="STN"/>
    <property type="match status" value="1"/>
</dbReference>
<dbReference type="Gene3D" id="2.40.170.20">
    <property type="entry name" value="TonB-dependent receptor, beta-barrel domain"/>
    <property type="match status" value="1"/>
</dbReference>
<evidence type="ECO:0000313" key="17">
    <source>
        <dbReference type="Proteomes" id="UP000746535"/>
    </source>
</evidence>
<accession>A0ABX0YAU5</accession>
<evidence type="ECO:0000256" key="8">
    <source>
        <dbReference type="ARBA" id="ARBA00023004"/>
    </source>
</evidence>
<evidence type="ECO:0000256" key="11">
    <source>
        <dbReference type="ARBA" id="ARBA00023170"/>
    </source>
</evidence>
<dbReference type="Pfam" id="PF07715">
    <property type="entry name" value="Plug"/>
    <property type="match status" value="1"/>
</dbReference>
<dbReference type="SUPFAM" id="SSF56935">
    <property type="entry name" value="Porins"/>
    <property type="match status" value="1"/>
</dbReference>
<gene>
    <name evidence="16" type="ORF">HBH25_05720</name>
</gene>
<dbReference type="EMBL" id="JAAVJI010000002">
    <property type="protein sequence ID" value="NJP00357.1"/>
    <property type="molecule type" value="Genomic_DNA"/>
</dbReference>
<dbReference type="PROSITE" id="PS52016">
    <property type="entry name" value="TONB_DEPENDENT_REC_3"/>
    <property type="match status" value="1"/>
</dbReference>
<dbReference type="NCBIfam" id="TIGR01786">
    <property type="entry name" value="TonB-hemlactrns"/>
    <property type="match status" value="1"/>
</dbReference>
<dbReference type="Gene3D" id="3.55.50.30">
    <property type="match status" value="1"/>
</dbReference>
<reference evidence="16 17" key="1">
    <citation type="submission" date="2020-03" db="EMBL/GenBank/DDBJ databases">
        <authorList>
            <person name="Wang L."/>
            <person name="He N."/>
            <person name="Li Y."/>
            <person name="Fang Y."/>
            <person name="Zhang F."/>
        </authorList>
    </citation>
    <scope>NUCLEOTIDE SEQUENCE [LARGE SCALE GENOMIC DNA]</scope>
    <source>
        <strain evidence="17">hsmgli-8</strain>
    </source>
</reference>
<sequence>MQTIRIKTELFMYHPLLPSALLAFAATFVTPAFAESGSRTFNIAQQPLTHALTAFSLATGWQVEVPTELGSDLLSLGVSGHMAPEEALKKLLAGTGLGYRRVGEGSVVLMRRAAAVELAPVTVSATRRVQAVTEVPGTVSVIDRQVLDQGNVNTLQDVVRYEPGVSVGGSGQRAGITGYNIRGIDGDRVLTQIDGVGIPESYFFGPYAQTQRNYVDPEIIKRVEILRGPSSSLYGSTAIGGAVSYYTLDPADIIKPGQATGARLKAGYSSKDNSWLKSGTVAGRQGNVDALVHLSQRDGHETESFASHGGNGLARTAANPENTHSTNVLAKAGWTYAQDGRLVFTYERFKGNSQADVKSAIGGPFIQGVASGMYRSRSTDDTRTRERFGIAHDVTLDSPLADEAKWSLNYQLAKTDEQTDELYVPYTRQVLRHRETSYKDRQWAFDGQLDKAFSLGASDHALTYGATLKRQKITNLRSGYGICLANGRNCTAGQPSPGDALAPESDFPDPTVDTYSVFAQDEIRLGNWSLLPGARYDYTHLKPKLTAAFLRTLKGSDNTQYSDDTKTWHRLSPKLGVTYAFTEHTSWYGQYAEGFRTPTAKALYGRFEHAASDYVVKPNPNLEPEKSRSFETGLRGYFEAGNYELAVFYNTYRDFIDENQLQGGYDQATFQSSNIRHATIRGVEAKGRLNLDRFGAPQGLYTQGSIAYAHGLNRDTGQPLNSINPLTGVLGIGYDRPRHGGLLSWTLVNRKGRVDSSRFNTPDGGTLFKTPGFGTLDLTGYYKLSDDITLNAGLYNLADKKYWLWDNVRGYDSVGEASVTAPANLDRLTQPGRNVSVNLVWDI</sequence>
<dbReference type="InterPro" id="IPR012910">
    <property type="entry name" value="Plug_dom"/>
</dbReference>
<dbReference type="Proteomes" id="UP000746535">
    <property type="component" value="Unassembled WGS sequence"/>
</dbReference>
<keyword evidence="5" id="KW-0406">Ion transport</keyword>
<comment type="subcellular location">
    <subcellularLocation>
        <location evidence="1 13">Cell outer membrane</location>
        <topology evidence="1 13">Multi-pass membrane protein</topology>
    </subcellularLocation>
</comment>
<keyword evidence="6 13" id="KW-0812">Transmembrane</keyword>
<dbReference type="InterPro" id="IPR039426">
    <property type="entry name" value="TonB-dep_rcpt-like"/>
</dbReference>
<name>A0ABX0YAU5_9PSED</name>
<keyword evidence="4 13" id="KW-1134">Transmembrane beta strand</keyword>
<dbReference type="Gene3D" id="2.170.130.10">
    <property type="entry name" value="TonB-dependent receptor, plug domain"/>
    <property type="match status" value="1"/>
</dbReference>
<keyword evidence="12 13" id="KW-0998">Cell outer membrane</keyword>
<dbReference type="Pfam" id="PF00593">
    <property type="entry name" value="TonB_dep_Rec_b-barrel"/>
    <property type="match status" value="1"/>
</dbReference>
<dbReference type="PANTHER" id="PTHR30069">
    <property type="entry name" value="TONB-DEPENDENT OUTER MEMBRANE RECEPTOR"/>
    <property type="match status" value="1"/>
</dbReference>
<dbReference type="NCBIfam" id="TIGR01785">
    <property type="entry name" value="TonB-hemin"/>
    <property type="match status" value="1"/>
</dbReference>